<dbReference type="InterPro" id="IPR002052">
    <property type="entry name" value="DNA_methylase_N6_adenine_CS"/>
</dbReference>
<dbReference type="AlphaFoldDB" id="A0A6C0CTX7"/>
<dbReference type="GO" id="GO:0005634">
    <property type="term" value="C:nucleus"/>
    <property type="evidence" value="ECO:0007669"/>
    <property type="project" value="TreeGrafter"/>
</dbReference>
<accession>A0A6C0CTX7</accession>
<dbReference type="GO" id="GO:0003676">
    <property type="term" value="F:nucleic acid binding"/>
    <property type="evidence" value="ECO:0007669"/>
    <property type="project" value="InterPro"/>
</dbReference>
<evidence type="ECO:0000313" key="1">
    <source>
        <dbReference type="EMBL" id="QHT07174.1"/>
    </source>
</evidence>
<dbReference type="Gene3D" id="3.40.50.150">
    <property type="entry name" value="Vaccinia Virus protein VP39"/>
    <property type="match status" value="1"/>
</dbReference>
<dbReference type="SUPFAM" id="SSF53335">
    <property type="entry name" value="S-adenosyl-L-methionine-dependent methyltransferases"/>
    <property type="match status" value="1"/>
</dbReference>
<protein>
    <recommendedName>
        <fullName evidence="2">Trimethylguanosine synthase</fullName>
    </recommendedName>
</protein>
<organism evidence="1">
    <name type="scientific">viral metagenome</name>
    <dbReference type="NCBI Taxonomy" id="1070528"/>
    <lineage>
        <taxon>unclassified sequences</taxon>
        <taxon>metagenomes</taxon>
        <taxon>organismal metagenomes</taxon>
    </lineage>
</organism>
<dbReference type="PANTHER" id="PTHR14741:SF32">
    <property type="entry name" value="TRIMETHYLGUANOSINE SYNTHASE"/>
    <property type="match status" value="1"/>
</dbReference>
<dbReference type="PROSITE" id="PS00092">
    <property type="entry name" value="N6_MTASE"/>
    <property type="match status" value="1"/>
</dbReference>
<dbReference type="EMBL" id="MN739480">
    <property type="protein sequence ID" value="QHT07174.1"/>
    <property type="molecule type" value="Genomic_DNA"/>
</dbReference>
<dbReference type="GO" id="GO:0071164">
    <property type="term" value="F:RNA cap trimethylguanosine synthase activity"/>
    <property type="evidence" value="ECO:0007669"/>
    <property type="project" value="TreeGrafter"/>
</dbReference>
<dbReference type="PANTHER" id="PTHR14741">
    <property type="entry name" value="S-ADENOSYLMETHIONINE-DEPENDENT METHYLTRANSFERASE RELATED"/>
    <property type="match status" value="1"/>
</dbReference>
<sequence length="211" mass="24881">MEDKKDFLFRFISIEKRRQLKLDDEAFYSVTDQYTADRISKDILRVIPDLQIITDATACIGGNTYSFSKYFHKVNAIEVDFLRYQYLQHNIKVLETSNVDIYLSDLLIACHRLYQDLIFIDPPWGGPEYKSKEVVDLFISEVELSEVCEHIKDTSKYIALKVPTNFNEKQFVEKTHSFMKLIYKNTELRKMHLLIFQLLDEHSPYNSVSLS</sequence>
<proteinExistence type="predicted"/>
<dbReference type="InterPro" id="IPR029063">
    <property type="entry name" value="SAM-dependent_MTases_sf"/>
</dbReference>
<name>A0A6C0CTX7_9ZZZZ</name>
<dbReference type="InterPro" id="IPR019012">
    <property type="entry name" value="RNA_cap_Gua-N2-MeTrfase"/>
</dbReference>
<evidence type="ECO:0008006" key="2">
    <source>
        <dbReference type="Google" id="ProtNLM"/>
    </source>
</evidence>
<dbReference type="Pfam" id="PF09445">
    <property type="entry name" value="Methyltransf_15"/>
    <property type="match status" value="1"/>
</dbReference>
<reference evidence="1" key="1">
    <citation type="journal article" date="2020" name="Nature">
        <title>Giant virus diversity and host interactions through global metagenomics.</title>
        <authorList>
            <person name="Schulz F."/>
            <person name="Roux S."/>
            <person name="Paez-Espino D."/>
            <person name="Jungbluth S."/>
            <person name="Walsh D.A."/>
            <person name="Denef V.J."/>
            <person name="McMahon K.D."/>
            <person name="Konstantinidis K.T."/>
            <person name="Eloe-Fadrosh E.A."/>
            <person name="Kyrpides N.C."/>
            <person name="Woyke T."/>
        </authorList>
    </citation>
    <scope>NUCLEOTIDE SEQUENCE</scope>
    <source>
        <strain evidence="1">GVMAG-M-3300021962-46</strain>
    </source>
</reference>